<name>A0A7X2LBG0_RALPI</name>
<dbReference type="AlphaFoldDB" id="A0A7X2LBG0"/>
<evidence type="ECO:0000313" key="2">
    <source>
        <dbReference type="EMBL" id="MRT01059.1"/>
    </source>
</evidence>
<protein>
    <submittedName>
        <fullName evidence="2">Prepilin-type N-terminal cleavage/methylation domain-containing protein</fullName>
    </submittedName>
</protein>
<dbReference type="Gene3D" id="3.30.700.10">
    <property type="entry name" value="Glycoprotein, Type 4 Pilin"/>
    <property type="match status" value="1"/>
</dbReference>
<gene>
    <name evidence="2" type="ORF">GJQ57_20650</name>
</gene>
<keyword evidence="1" id="KW-1133">Transmembrane helix</keyword>
<dbReference type="InterPro" id="IPR012902">
    <property type="entry name" value="N_methyl_site"/>
</dbReference>
<accession>A0A7X2LBG0</accession>
<dbReference type="InterPro" id="IPR045584">
    <property type="entry name" value="Pilin-like"/>
</dbReference>
<evidence type="ECO:0000256" key="1">
    <source>
        <dbReference type="SAM" id="Phobius"/>
    </source>
</evidence>
<keyword evidence="1" id="KW-0472">Membrane</keyword>
<dbReference type="EMBL" id="WJYN01000009">
    <property type="protein sequence ID" value="MRT01059.1"/>
    <property type="molecule type" value="Genomic_DNA"/>
</dbReference>
<dbReference type="NCBIfam" id="TIGR02532">
    <property type="entry name" value="IV_pilin_GFxxxE"/>
    <property type="match status" value="1"/>
</dbReference>
<dbReference type="Pfam" id="PF07963">
    <property type="entry name" value="N_methyl"/>
    <property type="match status" value="1"/>
</dbReference>
<proteinExistence type="predicted"/>
<organism evidence="2 3">
    <name type="scientific">Ralstonia pickettii</name>
    <name type="common">Burkholderia pickettii</name>
    <dbReference type="NCBI Taxonomy" id="329"/>
    <lineage>
        <taxon>Bacteria</taxon>
        <taxon>Pseudomonadati</taxon>
        <taxon>Pseudomonadota</taxon>
        <taxon>Betaproteobacteria</taxon>
        <taxon>Burkholderiales</taxon>
        <taxon>Burkholderiaceae</taxon>
        <taxon>Ralstonia</taxon>
    </lineage>
</organism>
<keyword evidence="1" id="KW-0812">Transmembrane</keyword>
<dbReference type="Proteomes" id="UP000441032">
    <property type="component" value="Unassembled WGS sequence"/>
</dbReference>
<dbReference type="SUPFAM" id="SSF54523">
    <property type="entry name" value="Pili subunits"/>
    <property type="match status" value="1"/>
</dbReference>
<comment type="caution">
    <text evidence="2">The sequence shown here is derived from an EMBL/GenBank/DDBJ whole genome shotgun (WGS) entry which is preliminary data.</text>
</comment>
<feature type="transmembrane region" description="Helical" evidence="1">
    <location>
        <begin position="6"/>
        <end position="27"/>
    </location>
</feature>
<reference evidence="2 3" key="1">
    <citation type="submission" date="2019-11" db="EMBL/GenBank/DDBJ databases">
        <title>Phenotypic characterization of an OXA-22 and OXA-60 co-producing Ralstonia pickettii clinical strain.</title>
        <authorList>
            <person name="He F."/>
        </authorList>
    </citation>
    <scope>NUCLEOTIDE SEQUENCE [LARGE SCALE GENOMIC DNA]</scope>
    <source>
        <strain evidence="2 3">PSLESD1</strain>
    </source>
</reference>
<dbReference type="RefSeq" id="WP_154208352.1">
    <property type="nucleotide sequence ID" value="NZ_WJYN01000009.1"/>
</dbReference>
<sequence length="132" mass="14227">MRPARAFTLVELMAALAVVGLLAFFAISSWSSYWQRVHRVSAGAALVGALSQLELRRARTGTYDGESPFHGPIPHADGYSIRPQACSSGGIERPKTQCIEVVAVPDRADASCGMLVLRSTGEREPRDAACWP</sequence>
<evidence type="ECO:0000313" key="3">
    <source>
        <dbReference type="Proteomes" id="UP000441032"/>
    </source>
</evidence>